<dbReference type="Proteomes" id="UP001465717">
    <property type="component" value="Unassembled WGS sequence"/>
</dbReference>
<evidence type="ECO:0000313" key="2">
    <source>
        <dbReference type="Proteomes" id="UP001465717"/>
    </source>
</evidence>
<name>A0ABV1FUV4_9BACT</name>
<organism evidence="1 2">
    <name type="scientific">Segatella sinensis</name>
    <dbReference type="NCBI Taxonomy" id="3085167"/>
    <lineage>
        <taxon>Bacteria</taxon>
        <taxon>Pseudomonadati</taxon>
        <taxon>Bacteroidota</taxon>
        <taxon>Bacteroidia</taxon>
        <taxon>Bacteroidales</taxon>
        <taxon>Prevotellaceae</taxon>
        <taxon>Segatella</taxon>
    </lineage>
</organism>
<sequence length="41" mass="4403">MKQLSKMELLNLLGGSVQAHSRCDDLVANANKNGATWSDGE</sequence>
<reference evidence="1 2" key="1">
    <citation type="submission" date="2024-04" db="EMBL/GenBank/DDBJ databases">
        <title>Human intestinal bacterial collection.</title>
        <authorList>
            <person name="Pauvert C."/>
            <person name="Hitch T.C.A."/>
            <person name="Clavel T."/>
        </authorList>
    </citation>
    <scope>NUCLEOTIDE SEQUENCE [LARGE SCALE GENOMIC DNA]</scope>
    <source>
        <strain evidence="1 2">CLA-AA-H174</strain>
    </source>
</reference>
<gene>
    <name evidence="1" type="ORF">AAAT87_01085</name>
</gene>
<accession>A0ABV1FUV4</accession>
<proteinExistence type="predicted"/>
<evidence type="ECO:0008006" key="3">
    <source>
        <dbReference type="Google" id="ProtNLM"/>
    </source>
</evidence>
<dbReference type="RefSeq" id="WP_349225384.1">
    <property type="nucleotide sequence ID" value="NZ_JBBNFG020000006.1"/>
</dbReference>
<dbReference type="EMBL" id="JBBNGE010000002">
    <property type="protein sequence ID" value="MEQ2506874.1"/>
    <property type="molecule type" value="Genomic_DNA"/>
</dbReference>
<keyword evidence="2" id="KW-1185">Reference proteome</keyword>
<evidence type="ECO:0000313" key="1">
    <source>
        <dbReference type="EMBL" id="MEQ2506874.1"/>
    </source>
</evidence>
<comment type="caution">
    <text evidence="1">The sequence shown here is derived from an EMBL/GenBank/DDBJ whole genome shotgun (WGS) entry which is preliminary data.</text>
</comment>
<protein>
    <recommendedName>
        <fullName evidence="3">Bacteriocin</fullName>
    </recommendedName>
</protein>